<name>A0A7E5WW14_TRINI</name>
<dbReference type="Pfam" id="PF17921">
    <property type="entry name" value="Integrase_H2C2"/>
    <property type="match status" value="1"/>
</dbReference>
<dbReference type="Proteomes" id="UP000322000">
    <property type="component" value="Chromosome 27"/>
</dbReference>
<gene>
    <name evidence="5" type="primary">LOC113505750</name>
</gene>
<dbReference type="GO" id="GO:0015074">
    <property type="term" value="P:DNA integration"/>
    <property type="evidence" value="ECO:0007669"/>
    <property type="project" value="InterPro"/>
</dbReference>
<dbReference type="InterPro" id="IPR001584">
    <property type="entry name" value="Integrase_cat-core"/>
</dbReference>
<dbReference type="GO" id="GO:0071897">
    <property type="term" value="P:DNA biosynthetic process"/>
    <property type="evidence" value="ECO:0007669"/>
    <property type="project" value="UniProtKB-ARBA"/>
</dbReference>
<reference evidence="5" key="1">
    <citation type="submission" date="2025-08" db="UniProtKB">
        <authorList>
            <consortium name="RefSeq"/>
        </authorList>
    </citation>
    <scope>IDENTIFICATION</scope>
</reference>
<dbReference type="Pfam" id="PF18701">
    <property type="entry name" value="DUF5641"/>
    <property type="match status" value="1"/>
</dbReference>
<dbReference type="Pfam" id="PF03564">
    <property type="entry name" value="DUF1759"/>
    <property type="match status" value="1"/>
</dbReference>
<dbReference type="CDD" id="cd01644">
    <property type="entry name" value="RT_pepA17"/>
    <property type="match status" value="1"/>
</dbReference>
<feature type="coiled-coil region" evidence="1">
    <location>
        <begin position="791"/>
        <end position="825"/>
    </location>
</feature>
<dbReference type="InterPro" id="IPR041588">
    <property type="entry name" value="Integrase_H2C2"/>
</dbReference>
<feature type="compositionally biased region" description="Basic and acidic residues" evidence="2">
    <location>
        <begin position="86"/>
        <end position="101"/>
    </location>
</feature>
<dbReference type="OrthoDB" id="7491853at2759"/>
<dbReference type="SUPFAM" id="SSF53098">
    <property type="entry name" value="Ribonuclease H-like"/>
    <property type="match status" value="1"/>
</dbReference>
<evidence type="ECO:0000313" key="5">
    <source>
        <dbReference type="RefSeq" id="XP_026744356.1"/>
    </source>
</evidence>
<dbReference type="Pfam" id="PF05380">
    <property type="entry name" value="Peptidase_A17"/>
    <property type="match status" value="1"/>
</dbReference>
<feature type="region of interest" description="Disordered" evidence="2">
    <location>
        <begin position="517"/>
        <end position="538"/>
    </location>
</feature>
<feature type="region of interest" description="Disordered" evidence="2">
    <location>
        <begin position="1"/>
        <end position="149"/>
    </location>
</feature>
<dbReference type="RefSeq" id="XP_026744356.1">
    <property type="nucleotide sequence ID" value="XM_026888555.1"/>
</dbReference>
<dbReference type="InParanoid" id="A0A7E5WW14"/>
<dbReference type="PANTHER" id="PTHR47331">
    <property type="entry name" value="PHD-TYPE DOMAIN-CONTAINING PROTEIN"/>
    <property type="match status" value="1"/>
</dbReference>
<dbReference type="Gene3D" id="3.30.70.270">
    <property type="match status" value="1"/>
</dbReference>
<dbReference type="PROSITE" id="PS50994">
    <property type="entry name" value="INTEGRASE"/>
    <property type="match status" value="1"/>
</dbReference>
<dbReference type="GO" id="GO:0042575">
    <property type="term" value="C:DNA polymerase complex"/>
    <property type="evidence" value="ECO:0007669"/>
    <property type="project" value="UniProtKB-ARBA"/>
</dbReference>
<feature type="compositionally biased region" description="Low complexity" evidence="2">
    <location>
        <begin position="26"/>
        <end position="45"/>
    </location>
</feature>
<dbReference type="KEGG" id="tnl:113505750"/>
<dbReference type="GeneID" id="113505750"/>
<evidence type="ECO:0000256" key="2">
    <source>
        <dbReference type="SAM" id="MobiDB-lite"/>
    </source>
</evidence>
<sequence>MPTTRSGSTQSKTAGNSSSSDWSMHTPSDTASSAATSIASMSTLTKRAPTTSPKGSRAPVPQSKDATRRESTSAEAVRPAPLTHAAAKEVEDSNPARREGSHTTLQNPNRSVGIRTSSREGTLQQLDPGNPARDRDTMSARSSHRKRAEAQARLTVALREQEMAEARLRVAQAQLELVAAESEDEDGAGEEIYERTHEVEQWFIQTSAGSSKEQRPVESQDKKSDIQKLAEAIGKLSGNSRDVIAPKYIELPYFNGACEEWLAFRRTYEDTAASFSAAQNLARLRRAVQGKAKEAVQSLLFTAEKPHEVIKGLESRFGRPGALALAELEKLKNLSKVSESPGEICVFASRVKNAIETIKALKKPQYLSSPETLKATVDKMPSTMKFRWFAYHRGRRDEDIQELILIEEFLDIEADMCGDFAPPEVPSDKKSSRRPVHTVQEESQDKKFKKSCPVCEEEHFATECKKFKEASIDKKWDIIKKAKICFKCLRFKHLRSNCKAPVCRKCRRWHHTILHSDKPEVQKSSNKEGASEEKVASVHNNKDEDRAYLKIVPVQLYGPKGQVRVLALLDEGSTVTLLDASIAEKIGAAGSREALTIETVGGKVIRKDSSQKINLKIKGVHRRDKKTITVRTIDDLKLSEQRVNRSTVKNCLHLKAIERQLLYDAERPKLLIGQDNWGLIVTRRLKKGKPTEPVASLTHLGWVLHGCETGSNAEVNFTHYGRATSECEDIEEVVREHFQLESLGIQNRLPSNDSDRRALETLEKTTKRLPSGQFEAGLLWKKEGETLPNNYNQAFRRLVNIEKKLDREEDVKEYYEKQIQTLIENGYAEKAPVTTTKGKTFYLPHFAVVHPVKRKPRIVFDAAAKYEGRSLNDALLAGPDLLQSLFGVLLRFREGPVAVMADIQDMFLRVKVKEDDRDCLRFLWRGSRRTGKPEEYRMSSIIFGAASSPATAIYVMNKNAEDFKITHPEAVKAIRRNHYMDDYLQSFSSTAEAKKISREVKEIHSKASFHLKGWASNDSRVLSEVEDTTKEDSLQLTKEEKTLGLRWLVKEDSLAFNIGLRNTPMELLEDRRAPTKREVTSAVMSTFDPMGFAAPVLIQGKKLIQGIWRTKIGWDEAINDEQREAWMKYLRETSALTKLRIPRCFSPRNRRGELHTFTDASEEAYAAVVYWRTIEPGGNVHISMIAGKARVTPTKPVSIPRLELQAALLGSRLTNTIEEEMELEESKKTYWTDSSTVLQWIKAEPRKFKTFVANRLAEIEDTTRPRDWRWVPTKENPADDATRGTPVEFSHHSRWFQGPSFLRQPEEEWPVQEFRIMGSLPEEKGGQQVMAAKGEDESFIDVKRFSSWERLLRVTARVVAFACLLLKRTRKAAATAVRRDDQPWRPQRRARKKTQAASPPPSKEAQRRLYLPIQDDHLKRAEALLIKISQSESFAPEIKRLKARTPLESASKLKKIDVYIDDEGIIKLRSRTMKFRDGGVRKMNPVILDGRQRIAQTIIRSYHEKFLHGNTATVMNEVRQKYWILGLRATLKAVAHGCQWCKLRKSTPAIPPAGDLPSERLQHHQFPFACTALDYFGPMQVTIGRRVEKRWVALFTCLTTRAVHLELAPSLSASSMIMALRRMAARRGTPRTLFSDNGTNFVGANKELEAAALEKGIKWKFIPPGSPNMGGPWERLVRTVKTALAVVLNERSPPEEVLHTLVTEVEHIVHSRPLTPVSMDPNNAESLTPNHFLLGRSCGAMAPGEFEDTELVGKATWRTAQRLADHFWRRWVKEYLPLLMPRKIDGRTTVDPKEGDVVLIVDAALPRNSWPRGEVIKVYPGPDGRTRVLDVRTSGGVLRRPTRRVVVLVPAAASSHPEDGVLRTAGENVSDDDNYVHLARSEPNGPTTNTVHSLATLKVRK</sequence>
<dbReference type="SUPFAM" id="SSF56672">
    <property type="entry name" value="DNA/RNA polymerases"/>
    <property type="match status" value="1"/>
</dbReference>
<keyword evidence="4" id="KW-1185">Reference proteome</keyword>
<dbReference type="GO" id="GO:0003676">
    <property type="term" value="F:nucleic acid binding"/>
    <property type="evidence" value="ECO:0007669"/>
    <property type="project" value="InterPro"/>
</dbReference>
<dbReference type="InterPro" id="IPR036397">
    <property type="entry name" value="RNaseH_sf"/>
</dbReference>
<dbReference type="InterPro" id="IPR043128">
    <property type="entry name" value="Rev_trsase/Diguanyl_cyclase"/>
</dbReference>
<dbReference type="InterPro" id="IPR012337">
    <property type="entry name" value="RNaseH-like_sf"/>
</dbReference>
<proteinExistence type="predicted"/>
<dbReference type="InterPro" id="IPR005312">
    <property type="entry name" value="DUF1759"/>
</dbReference>
<feature type="region of interest" description="Disordered" evidence="2">
    <location>
        <begin position="423"/>
        <end position="442"/>
    </location>
</feature>
<evidence type="ECO:0000313" key="4">
    <source>
        <dbReference type="Proteomes" id="UP000322000"/>
    </source>
</evidence>
<dbReference type="Gene3D" id="3.10.10.10">
    <property type="entry name" value="HIV Type 1 Reverse Transcriptase, subunit A, domain 1"/>
    <property type="match status" value="1"/>
</dbReference>
<feature type="compositionally biased region" description="Polar residues" evidence="2">
    <location>
        <begin position="102"/>
        <end position="127"/>
    </location>
</feature>
<organism evidence="4 5">
    <name type="scientific">Trichoplusia ni</name>
    <name type="common">Cabbage looper</name>
    <dbReference type="NCBI Taxonomy" id="7111"/>
    <lineage>
        <taxon>Eukaryota</taxon>
        <taxon>Metazoa</taxon>
        <taxon>Ecdysozoa</taxon>
        <taxon>Arthropoda</taxon>
        <taxon>Hexapoda</taxon>
        <taxon>Insecta</taxon>
        <taxon>Pterygota</taxon>
        <taxon>Neoptera</taxon>
        <taxon>Endopterygota</taxon>
        <taxon>Lepidoptera</taxon>
        <taxon>Glossata</taxon>
        <taxon>Ditrysia</taxon>
        <taxon>Noctuoidea</taxon>
        <taxon>Noctuidae</taxon>
        <taxon>Plusiinae</taxon>
        <taxon>Trichoplusia</taxon>
    </lineage>
</organism>
<keyword evidence="1" id="KW-0175">Coiled coil</keyword>
<feature type="compositionally biased region" description="Polar residues" evidence="2">
    <location>
        <begin position="1"/>
        <end position="25"/>
    </location>
</feature>
<feature type="domain" description="Integrase catalytic" evidence="3">
    <location>
        <begin position="1563"/>
        <end position="1737"/>
    </location>
</feature>
<dbReference type="InterPro" id="IPR043502">
    <property type="entry name" value="DNA/RNA_pol_sf"/>
</dbReference>
<dbReference type="InterPro" id="IPR040676">
    <property type="entry name" value="DUF5641"/>
</dbReference>
<feature type="region of interest" description="Disordered" evidence="2">
    <location>
        <begin position="1376"/>
        <end position="1406"/>
    </location>
</feature>
<dbReference type="InterPro" id="IPR008042">
    <property type="entry name" value="Retrotrans_Pao"/>
</dbReference>
<dbReference type="PANTHER" id="PTHR47331:SF1">
    <property type="entry name" value="GAG-LIKE PROTEIN"/>
    <property type="match status" value="1"/>
</dbReference>
<accession>A0A7E5WW14</accession>
<evidence type="ECO:0000259" key="3">
    <source>
        <dbReference type="PROSITE" id="PS50994"/>
    </source>
</evidence>
<protein>
    <submittedName>
        <fullName evidence="5">Uncharacterized protein LOC113505750</fullName>
    </submittedName>
</protein>
<dbReference type="Gene3D" id="3.30.420.10">
    <property type="entry name" value="Ribonuclease H-like superfamily/Ribonuclease H"/>
    <property type="match status" value="1"/>
</dbReference>
<evidence type="ECO:0000256" key="1">
    <source>
        <dbReference type="SAM" id="Coils"/>
    </source>
</evidence>